<dbReference type="EMBL" id="MU275867">
    <property type="protein sequence ID" value="KAI0049912.1"/>
    <property type="molecule type" value="Genomic_DNA"/>
</dbReference>
<organism evidence="1 2">
    <name type="scientific">Auriscalpium vulgare</name>
    <dbReference type="NCBI Taxonomy" id="40419"/>
    <lineage>
        <taxon>Eukaryota</taxon>
        <taxon>Fungi</taxon>
        <taxon>Dikarya</taxon>
        <taxon>Basidiomycota</taxon>
        <taxon>Agaricomycotina</taxon>
        <taxon>Agaricomycetes</taxon>
        <taxon>Russulales</taxon>
        <taxon>Auriscalpiaceae</taxon>
        <taxon>Auriscalpium</taxon>
    </lineage>
</organism>
<keyword evidence="2" id="KW-1185">Reference proteome</keyword>
<comment type="caution">
    <text evidence="1">The sequence shown here is derived from an EMBL/GenBank/DDBJ whole genome shotgun (WGS) entry which is preliminary data.</text>
</comment>
<evidence type="ECO:0000313" key="1">
    <source>
        <dbReference type="EMBL" id="KAI0049912.1"/>
    </source>
</evidence>
<name>A0ACB8S1B4_9AGAM</name>
<reference evidence="1" key="1">
    <citation type="submission" date="2021-02" db="EMBL/GenBank/DDBJ databases">
        <authorList>
            <consortium name="DOE Joint Genome Institute"/>
            <person name="Ahrendt S."/>
            <person name="Looney B.P."/>
            <person name="Miyauchi S."/>
            <person name="Morin E."/>
            <person name="Drula E."/>
            <person name="Courty P.E."/>
            <person name="Chicoki N."/>
            <person name="Fauchery L."/>
            <person name="Kohler A."/>
            <person name="Kuo A."/>
            <person name="Labutti K."/>
            <person name="Pangilinan J."/>
            <person name="Lipzen A."/>
            <person name="Riley R."/>
            <person name="Andreopoulos W."/>
            <person name="He G."/>
            <person name="Johnson J."/>
            <person name="Barry K.W."/>
            <person name="Grigoriev I.V."/>
            <person name="Nagy L."/>
            <person name="Hibbett D."/>
            <person name="Henrissat B."/>
            <person name="Matheny P.B."/>
            <person name="Labbe J."/>
            <person name="Martin F."/>
        </authorList>
    </citation>
    <scope>NUCLEOTIDE SEQUENCE</scope>
    <source>
        <strain evidence="1">FP105234-sp</strain>
    </source>
</reference>
<reference evidence="1" key="2">
    <citation type="journal article" date="2022" name="New Phytol.">
        <title>Evolutionary transition to the ectomycorrhizal habit in the genomes of a hyperdiverse lineage of mushroom-forming fungi.</title>
        <authorList>
            <person name="Looney B."/>
            <person name="Miyauchi S."/>
            <person name="Morin E."/>
            <person name="Drula E."/>
            <person name="Courty P.E."/>
            <person name="Kohler A."/>
            <person name="Kuo A."/>
            <person name="LaButti K."/>
            <person name="Pangilinan J."/>
            <person name="Lipzen A."/>
            <person name="Riley R."/>
            <person name="Andreopoulos W."/>
            <person name="He G."/>
            <person name="Johnson J."/>
            <person name="Nolan M."/>
            <person name="Tritt A."/>
            <person name="Barry K.W."/>
            <person name="Grigoriev I.V."/>
            <person name="Nagy L.G."/>
            <person name="Hibbett D."/>
            <person name="Henrissat B."/>
            <person name="Matheny P.B."/>
            <person name="Labbe J."/>
            <person name="Martin F.M."/>
        </authorList>
    </citation>
    <scope>NUCLEOTIDE SEQUENCE</scope>
    <source>
        <strain evidence="1">FP105234-sp</strain>
    </source>
</reference>
<sequence length="217" mass="23608">MLSQIELEDRDEEVSLGISWGTVDKLGVFARGRGRSAHVNPASAKFPRPDISPAPHSRPHGPALLHTALDRVAAGHFPEFLPRGRASAASPDEARTFACCPGPFLALPHFPALVPHRAQIKGAALTRPALTTMHQTAAGASAYDLAATTNSDRKGIIGTSELRRDCAWRIIKVSVALFRRFKRSEAKLSSNDVDPVTNYIGTYHTTGRIELRLVRFV</sequence>
<proteinExistence type="predicted"/>
<protein>
    <submittedName>
        <fullName evidence="1">Uncharacterized protein</fullName>
    </submittedName>
</protein>
<accession>A0ACB8S1B4</accession>
<dbReference type="Proteomes" id="UP000814033">
    <property type="component" value="Unassembled WGS sequence"/>
</dbReference>
<evidence type="ECO:0000313" key="2">
    <source>
        <dbReference type="Proteomes" id="UP000814033"/>
    </source>
</evidence>
<gene>
    <name evidence="1" type="ORF">FA95DRAFT_1556225</name>
</gene>